<accession>A0AAV4MBM9</accession>
<reference evidence="1 2" key="1">
    <citation type="submission" date="2021-06" db="EMBL/GenBank/DDBJ databases">
        <title>Caerostris extrusa draft genome.</title>
        <authorList>
            <person name="Kono N."/>
            <person name="Arakawa K."/>
        </authorList>
    </citation>
    <scope>NUCLEOTIDE SEQUENCE [LARGE SCALE GENOMIC DNA]</scope>
</reference>
<sequence length="258" mass="29318">MKTSQTSPFRLLVNFPSCTNPDNQIPAAAVFPAQHLSLCAGSNCKVEYNASGPRGLGTLKWAAAHSKEYRFKILSDDFTMRTVPFISRRCRADVIDANGGRRIAHYGESRVRCEHNFTIWLDLCFALSVHLNATSTPCRTRMRTRDFTSSQIRITERETHTKGTSYSDKYICGQQISKIYLLLQFNAQNRKYFNAEHKACFSTSIKLQLIDFVCAIQNNVDKHKWGCGLRIDKDSSSMYSSTVAPNPRYFGIAYHVYV</sequence>
<evidence type="ECO:0000313" key="2">
    <source>
        <dbReference type="Proteomes" id="UP001054945"/>
    </source>
</evidence>
<protein>
    <submittedName>
        <fullName evidence="1">Uncharacterized protein</fullName>
    </submittedName>
</protein>
<keyword evidence="2" id="KW-1185">Reference proteome</keyword>
<evidence type="ECO:0000313" key="1">
    <source>
        <dbReference type="EMBL" id="GIX69557.1"/>
    </source>
</evidence>
<gene>
    <name evidence="1" type="ORF">CEXT_182421</name>
</gene>
<name>A0AAV4MBM9_CAEEX</name>
<dbReference type="Proteomes" id="UP001054945">
    <property type="component" value="Unassembled WGS sequence"/>
</dbReference>
<proteinExistence type="predicted"/>
<organism evidence="1 2">
    <name type="scientific">Caerostris extrusa</name>
    <name type="common">Bark spider</name>
    <name type="synonym">Caerostris bankana</name>
    <dbReference type="NCBI Taxonomy" id="172846"/>
    <lineage>
        <taxon>Eukaryota</taxon>
        <taxon>Metazoa</taxon>
        <taxon>Ecdysozoa</taxon>
        <taxon>Arthropoda</taxon>
        <taxon>Chelicerata</taxon>
        <taxon>Arachnida</taxon>
        <taxon>Araneae</taxon>
        <taxon>Araneomorphae</taxon>
        <taxon>Entelegynae</taxon>
        <taxon>Araneoidea</taxon>
        <taxon>Araneidae</taxon>
        <taxon>Caerostris</taxon>
    </lineage>
</organism>
<dbReference type="EMBL" id="BPLR01019596">
    <property type="protein sequence ID" value="GIX69557.1"/>
    <property type="molecule type" value="Genomic_DNA"/>
</dbReference>
<comment type="caution">
    <text evidence="1">The sequence shown here is derived from an EMBL/GenBank/DDBJ whole genome shotgun (WGS) entry which is preliminary data.</text>
</comment>
<dbReference type="AlphaFoldDB" id="A0AAV4MBM9"/>